<evidence type="ECO:0000313" key="14">
    <source>
        <dbReference type="Proteomes" id="UP000608420"/>
    </source>
</evidence>
<organism evidence="13 14">
    <name type="scientific">Paenibacillus aceti</name>
    <dbReference type="NCBI Taxonomy" id="1820010"/>
    <lineage>
        <taxon>Bacteria</taxon>
        <taxon>Bacillati</taxon>
        <taxon>Bacillota</taxon>
        <taxon>Bacilli</taxon>
        <taxon>Bacillales</taxon>
        <taxon>Paenibacillaceae</taxon>
        <taxon>Paenibacillus</taxon>
    </lineage>
</organism>
<feature type="transmembrane region" description="Helical" evidence="11">
    <location>
        <begin position="143"/>
        <end position="168"/>
    </location>
</feature>
<dbReference type="Gene3D" id="1.20.1530.20">
    <property type="match status" value="1"/>
</dbReference>
<dbReference type="PANTHER" id="PTHR43562">
    <property type="entry name" value="NAPA-TYPE SODIUM/HYDROGEN ANTIPORTER"/>
    <property type="match status" value="1"/>
</dbReference>
<evidence type="ECO:0000256" key="10">
    <source>
        <dbReference type="ARBA" id="ARBA00023201"/>
    </source>
</evidence>
<feature type="transmembrane region" description="Helical" evidence="11">
    <location>
        <begin position="85"/>
        <end position="106"/>
    </location>
</feature>
<evidence type="ECO:0000256" key="7">
    <source>
        <dbReference type="ARBA" id="ARBA00023053"/>
    </source>
</evidence>
<dbReference type="Pfam" id="PF00999">
    <property type="entry name" value="Na_H_Exchanger"/>
    <property type="match status" value="1"/>
</dbReference>
<feature type="transmembrane region" description="Helical" evidence="11">
    <location>
        <begin position="112"/>
        <end position="131"/>
    </location>
</feature>
<dbReference type="RefSeq" id="WP_120463833.1">
    <property type="nucleotide sequence ID" value="NZ_BMIW01000009.1"/>
</dbReference>
<dbReference type="EMBL" id="BMIW01000009">
    <property type="protein sequence ID" value="GGF95653.1"/>
    <property type="molecule type" value="Genomic_DNA"/>
</dbReference>
<feature type="transmembrane region" description="Helical" evidence="11">
    <location>
        <begin position="174"/>
        <end position="193"/>
    </location>
</feature>
<dbReference type="InterPro" id="IPR004771">
    <property type="entry name" value="K/H_exchanger"/>
</dbReference>
<feature type="transmembrane region" description="Helical" evidence="11">
    <location>
        <begin position="230"/>
        <end position="248"/>
    </location>
</feature>
<dbReference type="InterPro" id="IPR006153">
    <property type="entry name" value="Cation/H_exchanger_TM"/>
</dbReference>
<keyword evidence="6 11" id="KW-1133">Transmembrane helix</keyword>
<keyword evidence="14" id="KW-1185">Reference proteome</keyword>
<evidence type="ECO:0000256" key="1">
    <source>
        <dbReference type="ARBA" id="ARBA00004141"/>
    </source>
</evidence>
<gene>
    <name evidence="13" type="ORF">GCM10010913_16600</name>
</gene>
<evidence type="ECO:0000256" key="5">
    <source>
        <dbReference type="ARBA" id="ARBA00022692"/>
    </source>
</evidence>
<protein>
    <submittedName>
        <fullName evidence="13">Sodium:proton antiporter</fullName>
    </submittedName>
</protein>
<name>A0ABQ1VSS9_9BACL</name>
<dbReference type="Proteomes" id="UP000608420">
    <property type="component" value="Unassembled WGS sequence"/>
</dbReference>
<feature type="transmembrane region" description="Helical" evidence="11">
    <location>
        <begin position="351"/>
        <end position="369"/>
    </location>
</feature>
<evidence type="ECO:0000259" key="12">
    <source>
        <dbReference type="Pfam" id="PF00999"/>
    </source>
</evidence>
<comment type="similarity">
    <text evidence="2">Belongs to the monovalent cation:proton antiporter 2 (CPA2) transporter (TC 2.A.37) family.</text>
</comment>
<sequence length="389" mass="41510">MFYLTILIILLATKLAGDLTARLGQPAVVGKLLVGIIIGPAMLGWVENSHMIEELSEIGVLLLMFMAGLETNVDELKRSFKSSMAVAVGGIIMPLLGGYLTGIAIGMDSSKAIFLGLLLSATSVSISVQSLKDLGLMRSKESTTLLGAAILDDILVVILLAFVMSIVGGEEVNLALVISYKFIFFAIVALFIWKIAKWIMKLLAPLRVTEAIISAGLILCFFLAYVAEQFGVAGIIGAFAAGLAISQTDYKHEVEHKLQPIAYTIFVPIFFVSVGFSVSFEGLGSQIGLLILFFILALITKLIGSGLGARLTGYSRRSALGIGSGMVSRGEVALIIATIGLESGLLEQRYFTVLVIVVILTTIVTPLLLKATLGNQPKNQPQNQLSIED</sequence>
<evidence type="ECO:0000256" key="2">
    <source>
        <dbReference type="ARBA" id="ARBA00005551"/>
    </source>
</evidence>
<evidence type="ECO:0000256" key="8">
    <source>
        <dbReference type="ARBA" id="ARBA00023065"/>
    </source>
</evidence>
<evidence type="ECO:0000256" key="3">
    <source>
        <dbReference type="ARBA" id="ARBA00022448"/>
    </source>
</evidence>
<proteinExistence type="inferred from homology"/>
<feature type="transmembrane region" description="Helical" evidence="11">
    <location>
        <begin position="286"/>
        <end position="307"/>
    </location>
</feature>
<evidence type="ECO:0000256" key="6">
    <source>
        <dbReference type="ARBA" id="ARBA00022989"/>
    </source>
</evidence>
<comment type="caution">
    <text evidence="13">The sequence shown here is derived from an EMBL/GenBank/DDBJ whole genome shotgun (WGS) entry which is preliminary data.</text>
</comment>
<feature type="domain" description="Cation/H+ exchanger transmembrane" evidence="12">
    <location>
        <begin position="14"/>
        <end position="372"/>
    </location>
</feature>
<evidence type="ECO:0000256" key="4">
    <source>
        <dbReference type="ARBA" id="ARBA00022449"/>
    </source>
</evidence>
<feature type="transmembrane region" description="Helical" evidence="11">
    <location>
        <begin position="27"/>
        <end position="46"/>
    </location>
</feature>
<evidence type="ECO:0000313" key="13">
    <source>
        <dbReference type="EMBL" id="GGF95653.1"/>
    </source>
</evidence>
<keyword evidence="5 11" id="KW-0812">Transmembrane</keyword>
<accession>A0ABQ1VSS9</accession>
<dbReference type="InterPro" id="IPR038770">
    <property type="entry name" value="Na+/solute_symporter_sf"/>
</dbReference>
<feature type="transmembrane region" description="Helical" evidence="11">
    <location>
        <begin position="205"/>
        <end position="224"/>
    </location>
</feature>
<reference evidence="14" key="1">
    <citation type="journal article" date="2019" name="Int. J. Syst. Evol. Microbiol.">
        <title>The Global Catalogue of Microorganisms (GCM) 10K type strain sequencing project: providing services to taxonomists for standard genome sequencing and annotation.</title>
        <authorList>
            <consortium name="The Broad Institute Genomics Platform"/>
            <consortium name="The Broad Institute Genome Sequencing Center for Infectious Disease"/>
            <person name="Wu L."/>
            <person name="Ma J."/>
        </authorList>
    </citation>
    <scope>NUCLEOTIDE SEQUENCE [LARGE SCALE GENOMIC DNA]</scope>
    <source>
        <strain evidence="14">CGMCC 1.15420</strain>
    </source>
</reference>
<dbReference type="PANTHER" id="PTHR43562:SF3">
    <property type="entry name" value="SODIUM ION_PROTON EXCHANGER (EUROFUNG)"/>
    <property type="match status" value="1"/>
</dbReference>
<keyword evidence="10" id="KW-0739">Sodium transport</keyword>
<keyword evidence="4" id="KW-0050">Antiport</keyword>
<dbReference type="NCBIfam" id="TIGR00932">
    <property type="entry name" value="2a37"/>
    <property type="match status" value="1"/>
</dbReference>
<evidence type="ECO:0000256" key="9">
    <source>
        <dbReference type="ARBA" id="ARBA00023136"/>
    </source>
</evidence>
<keyword evidence="9 11" id="KW-0472">Membrane</keyword>
<keyword evidence="3" id="KW-0813">Transport</keyword>
<feature type="transmembrane region" description="Helical" evidence="11">
    <location>
        <begin position="260"/>
        <end position="280"/>
    </location>
</feature>
<keyword evidence="8" id="KW-0406">Ion transport</keyword>
<evidence type="ECO:0000256" key="11">
    <source>
        <dbReference type="SAM" id="Phobius"/>
    </source>
</evidence>
<keyword evidence="7" id="KW-0915">Sodium</keyword>
<comment type="subcellular location">
    <subcellularLocation>
        <location evidence="1">Membrane</location>
        <topology evidence="1">Multi-pass membrane protein</topology>
    </subcellularLocation>
</comment>